<dbReference type="InterPro" id="IPR011051">
    <property type="entry name" value="RmlC_Cupin_sf"/>
</dbReference>
<name>A0ABN6V7K9_9BACT</name>
<dbReference type="RefSeq" id="WP_286353641.1">
    <property type="nucleotide sequence ID" value="NZ_AP027079.1"/>
</dbReference>
<dbReference type="InterPro" id="IPR014710">
    <property type="entry name" value="RmlC-like_jellyroll"/>
</dbReference>
<dbReference type="SUPFAM" id="SSF51182">
    <property type="entry name" value="RmlC-like cupins"/>
    <property type="match status" value="1"/>
</dbReference>
<organism evidence="1 2">
    <name type="scientific">Geothrix oryzae</name>
    <dbReference type="NCBI Taxonomy" id="2927975"/>
    <lineage>
        <taxon>Bacteria</taxon>
        <taxon>Pseudomonadati</taxon>
        <taxon>Acidobacteriota</taxon>
        <taxon>Holophagae</taxon>
        <taxon>Holophagales</taxon>
        <taxon>Holophagaceae</taxon>
        <taxon>Geothrix</taxon>
    </lineage>
</organism>
<keyword evidence="2" id="KW-1185">Reference proteome</keyword>
<dbReference type="PANTHER" id="PTHR37943:SF1">
    <property type="entry name" value="PROTEIN VES"/>
    <property type="match status" value="1"/>
</dbReference>
<evidence type="ECO:0000313" key="1">
    <source>
        <dbReference type="EMBL" id="BDU69920.1"/>
    </source>
</evidence>
<accession>A0ABN6V7K9</accession>
<dbReference type="Proteomes" id="UP001242010">
    <property type="component" value="Chromosome"/>
</dbReference>
<dbReference type="PANTHER" id="PTHR37943">
    <property type="entry name" value="PROTEIN VES"/>
    <property type="match status" value="1"/>
</dbReference>
<dbReference type="EMBL" id="AP027079">
    <property type="protein sequence ID" value="BDU69920.1"/>
    <property type="molecule type" value="Genomic_DNA"/>
</dbReference>
<gene>
    <name evidence="1" type="ORF">GETHOR_20210</name>
</gene>
<evidence type="ECO:0000313" key="2">
    <source>
        <dbReference type="Proteomes" id="UP001242010"/>
    </source>
</evidence>
<proteinExistence type="predicted"/>
<dbReference type="Gene3D" id="2.60.120.10">
    <property type="entry name" value="Jelly Rolls"/>
    <property type="match status" value="1"/>
</dbReference>
<dbReference type="InterPro" id="IPR010282">
    <property type="entry name" value="Uncharacterised_HutD/Ves"/>
</dbReference>
<dbReference type="CDD" id="cd20293">
    <property type="entry name" value="cupin_HutD_N"/>
    <property type="match status" value="1"/>
</dbReference>
<protein>
    <submittedName>
        <fullName evidence="1">HutD-family protein</fullName>
    </submittedName>
</protein>
<dbReference type="Pfam" id="PF05962">
    <property type="entry name" value="HutD"/>
    <property type="match status" value="1"/>
</dbReference>
<reference evidence="2" key="1">
    <citation type="journal article" date="2023" name="Int. J. Syst. Evol. Microbiol.">
        <title>Mesoterricola silvestris gen. nov., sp. nov., Mesoterricola sediminis sp. nov., Geothrix oryzae sp. nov., Geothrix edaphica sp. nov., Geothrix rubra sp. nov., and Geothrix limicola sp. nov., six novel members of Acidobacteriota isolated from soils.</title>
        <authorList>
            <person name="Itoh H."/>
            <person name="Sugisawa Y."/>
            <person name="Mise K."/>
            <person name="Xu Z."/>
            <person name="Kuniyasu M."/>
            <person name="Ushijima N."/>
            <person name="Kawano K."/>
            <person name="Kobayashi E."/>
            <person name="Shiratori Y."/>
            <person name="Masuda Y."/>
            <person name="Senoo K."/>
        </authorList>
    </citation>
    <scope>NUCLEOTIDE SEQUENCE [LARGE SCALE GENOMIC DNA]</scope>
    <source>
        <strain evidence="2">Red222</strain>
    </source>
</reference>
<sequence>MDWIHLKPADGRLMPWKNGGGRTLEILVDPPGATVDMGFGWRLSSAEVAVSGPFSAFPGLERTLLLLEGAGFVLDLGSRGQAVVRDPLIPFVFSGDWPVSASLVDGPCTDFNVMADPRRCRARVEAFRLEAPRPLDLGAATVAIFVARGTVSVPSLGLHLGQRHTLRVDAGVGALALAPGLGGAGLVVVRVDPKG</sequence>